<comment type="caution">
    <text evidence="2">The sequence shown here is derived from an EMBL/GenBank/DDBJ whole genome shotgun (WGS) entry which is preliminary data.</text>
</comment>
<feature type="compositionally biased region" description="Basic and acidic residues" evidence="1">
    <location>
        <begin position="102"/>
        <end position="116"/>
    </location>
</feature>
<dbReference type="Proteomes" id="UP000807825">
    <property type="component" value="Unassembled WGS sequence"/>
</dbReference>
<dbReference type="EMBL" id="JACRDE010000536">
    <property type="protein sequence ID" value="MBI5251876.1"/>
    <property type="molecule type" value="Genomic_DNA"/>
</dbReference>
<feature type="region of interest" description="Disordered" evidence="1">
    <location>
        <begin position="67"/>
        <end position="152"/>
    </location>
</feature>
<reference evidence="2" key="1">
    <citation type="submission" date="2020-07" db="EMBL/GenBank/DDBJ databases">
        <title>Huge and variable diversity of episymbiotic CPR bacteria and DPANN archaea in groundwater ecosystems.</title>
        <authorList>
            <person name="He C.Y."/>
            <person name="Keren R."/>
            <person name="Whittaker M."/>
            <person name="Farag I.F."/>
            <person name="Doudna J."/>
            <person name="Cate J.H.D."/>
            <person name="Banfield J.F."/>
        </authorList>
    </citation>
    <scope>NUCLEOTIDE SEQUENCE</scope>
    <source>
        <strain evidence="2">NC_groundwater_1664_Pr3_B-0.1um_52_9</strain>
    </source>
</reference>
<dbReference type="AlphaFoldDB" id="A0A9D6V8H2"/>
<gene>
    <name evidence="2" type="ORF">HY912_20485</name>
</gene>
<feature type="compositionally biased region" description="Pro residues" evidence="1">
    <location>
        <begin position="131"/>
        <end position="146"/>
    </location>
</feature>
<name>A0A9D6V8H2_9BACT</name>
<feature type="compositionally biased region" description="Low complexity" evidence="1">
    <location>
        <begin position="67"/>
        <end position="79"/>
    </location>
</feature>
<evidence type="ECO:0000313" key="3">
    <source>
        <dbReference type="Proteomes" id="UP000807825"/>
    </source>
</evidence>
<sequence>MARLEELVNPSELLEAIRSGAMKSELLKKYRTSDQELAMMLLPLYRRADMTKEEFNNFFQGIPITGEQPQAASAEESSPAKPPEEPPSEILQTLSKLFHRKSSAEPKPAAKEETVPQEKVTSPPQEEQPQPSSPPAAIPAPAPVAAPVPVQEVIESPLDLELEEDENEIAPEEPATVSQLIKVADSATLQDLVDTIFAKITAIENRVAALEKKVDMG</sequence>
<evidence type="ECO:0000313" key="2">
    <source>
        <dbReference type="EMBL" id="MBI5251876.1"/>
    </source>
</evidence>
<evidence type="ECO:0000256" key="1">
    <source>
        <dbReference type="SAM" id="MobiDB-lite"/>
    </source>
</evidence>
<proteinExistence type="predicted"/>
<organism evidence="2 3">
    <name type="scientific">Desulfomonile tiedjei</name>
    <dbReference type="NCBI Taxonomy" id="2358"/>
    <lineage>
        <taxon>Bacteria</taxon>
        <taxon>Pseudomonadati</taxon>
        <taxon>Thermodesulfobacteriota</taxon>
        <taxon>Desulfomonilia</taxon>
        <taxon>Desulfomonilales</taxon>
        <taxon>Desulfomonilaceae</taxon>
        <taxon>Desulfomonile</taxon>
    </lineage>
</organism>
<protein>
    <submittedName>
        <fullName evidence="2">Uncharacterized protein</fullName>
    </submittedName>
</protein>
<accession>A0A9D6V8H2</accession>